<dbReference type="SUPFAM" id="SSF63825">
    <property type="entry name" value="YWTD domain"/>
    <property type="match status" value="1"/>
</dbReference>
<accession>A0A0F5YDF8</accession>
<dbReference type="Pfam" id="PF01841">
    <property type="entry name" value="Transglut_core"/>
    <property type="match status" value="1"/>
</dbReference>
<dbReference type="AlphaFoldDB" id="A0A0F5YDF8"/>
<dbReference type="PANTHER" id="PTHR33490:SF6">
    <property type="entry name" value="SLL1049 PROTEIN"/>
    <property type="match status" value="1"/>
</dbReference>
<reference evidence="2 3" key="1">
    <citation type="submission" date="2015-06" db="EMBL/GenBank/DDBJ databases">
        <title>Draft genome assembly of filamentous brackish cyanobacterium Limnoraphis robusta strain CS-951.</title>
        <authorList>
            <person name="Willis A."/>
            <person name="Parks M."/>
            <person name="Burford M.A."/>
        </authorList>
    </citation>
    <scope>NUCLEOTIDE SEQUENCE [LARGE SCALE GENOMIC DNA]</scope>
    <source>
        <strain evidence="2 3">CS-951</strain>
    </source>
</reference>
<dbReference type="Gene3D" id="2.130.10.10">
    <property type="entry name" value="YVTN repeat-like/Quinoprotein amine dehydrogenase"/>
    <property type="match status" value="1"/>
</dbReference>
<dbReference type="Gene3D" id="3.10.620.30">
    <property type="match status" value="1"/>
</dbReference>
<dbReference type="OrthoDB" id="9804872at2"/>
<dbReference type="PANTHER" id="PTHR33490">
    <property type="entry name" value="BLR5614 PROTEIN-RELATED"/>
    <property type="match status" value="1"/>
</dbReference>
<feature type="domain" description="Transglutaminase-like" evidence="1">
    <location>
        <begin position="426"/>
        <end position="496"/>
    </location>
</feature>
<dbReference type="RefSeq" id="WP_046280061.1">
    <property type="nucleotide sequence ID" value="NZ_LATL02000330.1"/>
</dbReference>
<dbReference type="InterPro" id="IPR038765">
    <property type="entry name" value="Papain-like_cys_pep_sf"/>
</dbReference>
<dbReference type="Proteomes" id="UP000033607">
    <property type="component" value="Unassembled WGS sequence"/>
</dbReference>
<name>A0A0F5YDF8_9CYAN</name>
<organism evidence="2 3">
    <name type="scientific">Limnoraphis robusta CS-951</name>
    <dbReference type="NCBI Taxonomy" id="1637645"/>
    <lineage>
        <taxon>Bacteria</taxon>
        <taxon>Bacillati</taxon>
        <taxon>Cyanobacteriota</taxon>
        <taxon>Cyanophyceae</taxon>
        <taxon>Oscillatoriophycideae</taxon>
        <taxon>Oscillatoriales</taxon>
        <taxon>Sirenicapillariaceae</taxon>
        <taxon>Limnoraphis</taxon>
    </lineage>
</organism>
<dbReference type="PATRIC" id="fig|1637645.4.peg.6421"/>
<evidence type="ECO:0000313" key="2">
    <source>
        <dbReference type="EMBL" id="KKD36662.1"/>
    </source>
</evidence>
<protein>
    <submittedName>
        <fullName evidence="2">Transglutaminase</fullName>
    </submittedName>
</protein>
<dbReference type="SUPFAM" id="SSF54001">
    <property type="entry name" value="Cysteine proteinases"/>
    <property type="match status" value="1"/>
</dbReference>
<sequence>MTVSPNLDKNSRLIARTIRPIGVSALHGIAFLGETLFAIDRLRGFLLKVDPKTDNTTIVNPYLVSEFTDVTGLAIWENTLWYTRDERVYFCENALQEDRVVNLAPELFATLPYEAEGIAVWQSTVYVSCAKLGYIFVFNRETGREITRFYAPGIGRENLTVYDEELWVCDQIEQTVYCLERGTGKTKFSVLTPFEFPCGLGFYRDENTGEKVLYVAYSGDELYIRDDPNSEEQYQLARRDRTFIHPLYYHYNQQERYATSNGYLIEMSYIEELEPLDEVILEDVEWRIALPSETNRQKIREITPIGVPFTEEIQDGERVAVFKFKPFNSKERRIFGWKALLEVRAIKYQLNPWDVEDIQPLTPDFRAKYLVDDDNLAMESATVLNAAHEAVRNETNILRKLRSIRDYVYDQLSYSLTSKIETPDVVLKRGVGSCGEYVGALLALGRLNGIACRTVGRYKCPPFPEQKNIPLQAEYNHVWLEFYIPGFGWVPMESNPDDIQDNGPYPLRFFMGLAWYHVEIGKGIRFQQLRNQGLPVNKEEASVGNLAINHVRFMILEELPAD</sequence>
<gene>
    <name evidence="2" type="ORF">WN50_18525</name>
</gene>
<dbReference type="InterPro" id="IPR015943">
    <property type="entry name" value="WD40/YVTN_repeat-like_dom_sf"/>
</dbReference>
<evidence type="ECO:0000313" key="3">
    <source>
        <dbReference type="Proteomes" id="UP000033607"/>
    </source>
</evidence>
<evidence type="ECO:0000259" key="1">
    <source>
        <dbReference type="SMART" id="SM00460"/>
    </source>
</evidence>
<dbReference type="EMBL" id="LATL02000330">
    <property type="protein sequence ID" value="KKD36662.1"/>
    <property type="molecule type" value="Genomic_DNA"/>
</dbReference>
<comment type="caution">
    <text evidence="2">The sequence shown here is derived from an EMBL/GenBank/DDBJ whole genome shotgun (WGS) entry which is preliminary data.</text>
</comment>
<dbReference type="SMART" id="SM00460">
    <property type="entry name" value="TGc"/>
    <property type="match status" value="1"/>
</dbReference>
<proteinExistence type="predicted"/>
<dbReference type="InterPro" id="IPR002931">
    <property type="entry name" value="Transglutaminase-like"/>
</dbReference>